<dbReference type="Proteomes" id="UP000661435">
    <property type="component" value="Unassembled WGS sequence"/>
</dbReference>
<accession>A0A8J6M8M2</accession>
<dbReference type="RefSeq" id="WP_186907738.1">
    <property type="nucleotide sequence ID" value="NZ_JACOPP010000010.1"/>
</dbReference>
<reference evidence="1" key="1">
    <citation type="submission" date="2020-08" db="EMBL/GenBank/DDBJ databases">
        <title>Genome public.</title>
        <authorList>
            <person name="Liu C."/>
            <person name="Sun Q."/>
        </authorList>
    </citation>
    <scope>NUCLEOTIDE SEQUENCE</scope>
    <source>
        <strain evidence="1">NSJ-51</strain>
    </source>
</reference>
<dbReference type="EMBL" id="JACOPP010000010">
    <property type="protein sequence ID" value="MBC5733851.1"/>
    <property type="molecule type" value="Genomic_DNA"/>
</dbReference>
<keyword evidence="2" id="KW-1185">Reference proteome</keyword>
<sequence>MGEYRYSGRIQALVEDLCVEEILCMRLKSRAGVYPTVTFWDVQYTQLYPRHAGLKILSVWEAPPEALSGPVLSGCLERCRRESGQTVWEGLIQTGARLYLHRMSDGKTRLVAAGGLEVRREQPREFRYWENGYTYRDAYLYYNVASVD</sequence>
<name>A0A8J6M8M2_9FIRM</name>
<organism evidence="1 2">
    <name type="scientific">Lawsonibacter hominis</name>
    <dbReference type="NCBI Taxonomy" id="2763053"/>
    <lineage>
        <taxon>Bacteria</taxon>
        <taxon>Bacillati</taxon>
        <taxon>Bacillota</taxon>
        <taxon>Clostridia</taxon>
        <taxon>Eubacteriales</taxon>
        <taxon>Oscillospiraceae</taxon>
        <taxon>Lawsonibacter</taxon>
    </lineage>
</organism>
<evidence type="ECO:0000313" key="1">
    <source>
        <dbReference type="EMBL" id="MBC5733851.1"/>
    </source>
</evidence>
<proteinExistence type="predicted"/>
<dbReference type="AlphaFoldDB" id="A0A8J6M8M2"/>
<evidence type="ECO:0000313" key="2">
    <source>
        <dbReference type="Proteomes" id="UP000661435"/>
    </source>
</evidence>
<protein>
    <submittedName>
        <fullName evidence="1">Uncharacterized protein</fullName>
    </submittedName>
</protein>
<gene>
    <name evidence="1" type="ORF">H8S57_08925</name>
</gene>
<comment type="caution">
    <text evidence="1">The sequence shown here is derived from an EMBL/GenBank/DDBJ whole genome shotgun (WGS) entry which is preliminary data.</text>
</comment>